<accession>A0ABW7A5M9</accession>
<protein>
    <recommendedName>
        <fullName evidence="3">DinB superfamily protein</fullName>
    </recommendedName>
</protein>
<proteinExistence type="predicted"/>
<evidence type="ECO:0008006" key="3">
    <source>
        <dbReference type="Google" id="ProtNLM"/>
    </source>
</evidence>
<evidence type="ECO:0000313" key="2">
    <source>
        <dbReference type="Proteomes" id="UP001603978"/>
    </source>
</evidence>
<evidence type="ECO:0000313" key="1">
    <source>
        <dbReference type="EMBL" id="MFG1702627.1"/>
    </source>
</evidence>
<dbReference type="EMBL" id="JBICRM010000003">
    <property type="protein sequence ID" value="MFG1702627.1"/>
    <property type="molecule type" value="Genomic_DNA"/>
</dbReference>
<dbReference type="Proteomes" id="UP001603978">
    <property type="component" value="Unassembled WGS sequence"/>
</dbReference>
<keyword evidence="2" id="KW-1185">Reference proteome</keyword>
<reference evidence="1 2" key="1">
    <citation type="submission" date="2024-10" db="EMBL/GenBank/DDBJ databases">
        <authorList>
            <person name="Topkara A.R."/>
            <person name="Saygin H."/>
        </authorList>
    </citation>
    <scope>NUCLEOTIDE SEQUENCE [LARGE SCALE GENOMIC DNA]</scope>
    <source>
        <strain evidence="1 2">M3C6</strain>
    </source>
</reference>
<name>A0ABW7A5M9_9ACTN</name>
<dbReference type="InterPro" id="IPR008922">
    <property type="entry name" value="Di-copper_centre_dom_sf"/>
</dbReference>
<dbReference type="SUPFAM" id="SSF48056">
    <property type="entry name" value="Di-copper centre-containing domain"/>
    <property type="match status" value="1"/>
</dbReference>
<organism evidence="1 2">
    <name type="scientific">Nonomuraea marmarensis</name>
    <dbReference type="NCBI Taxonomy" id="3351344"/>
    <lineage>
        <taxon>Bacteria</taxon>
        <taxon>Bacillati</taxon>
        <taxon>Actinomycetota</taxon>
        <taxon>Actinomycetes</taxon>
        <taxon>Streptosporangiales</taxon>
        <taxon>Streptosporangiaceae</taxon>
        <taxon>Nonomuraea</taxon>
    </lineage>
</organism>
<sequence>MATLPNLVIEAMADRAVRLHHMLWHASRDRWERLTEAERKVFRDHGWEPPRPSLTADSQVEFGNGSGEDFLFMHREMIRTVNEILAELADPLHPRVVGWPAIPAAEDEQFPVPPPFTVPGSVATTDAIQRAKSAETLERLREREAQVTDPVVLRGMTLGRLGAFIEFRIHNTLHMRWAAEMPGYRPGGSSFDVDPRWDVPSYDWLADTYSSHVNPIFWRLHGWVDARIDDWMRANEVTGPVPWSFDPPWTGPGDHHHPVVELALRARPGNAEAVSLESHVRALEDTVRALRDNGIPEPVPFLPQD</sequence>
<dbReference type="RefSeq" id="WP_393162564.1">
    <property type="nucleotide sequence ID" value="NZ_JBICRM010000003.1"/>
</dbReference>
<comment type="caution">
    <text evidence="1">The sequence shown here is derived from an EMBL/GenBank/DDBJ whole genome shotgun (WGS) entry which is preliminary data.</text>
</comment>
<gene>
    <name evidence="1" type="ORF">ACFLIM_05485</name>
</gene>